<dbReference type="InterPro" id="IPR036188">
    <property type="entry name" value="FAD/NAD-bd_sf"/>
</dbReference>
<dbReference type="EMBL" id="VXLC01000021">
    <property type="protein sequence ID" value="KAA8884284.1"/>
    <property type="molecule type" value="Genomic_DNA"/>
</dbReference>
<name>A0A5N0E7Y5_9NOCA</name>
<dbReference type="SUPFAM" id="SSF51905">
    <property type="entry name" value="FAD/NAD(P)-binding domain"/>
    <property type="match status" value="1"/>
</dbReference>
<proteinExistence type="predicted"/>
<keyword evidence="4" id="KW-1185">Reference proteome</keyword>
<dbReference type="Pfam" id="PF01494">
    <property type="entry name" value="FAD_binding_3"/>
    <property type="match status" value="1"/>
</dbReference>
<organism evidence="3 4">
    <name type="scientific">Nocardia colli</name>
    <dbReference type="NCBI Taxonomy" id="2545717"/>
    <lineage>
        <taxon>Bacteria</taxon>
        <taxon>Bacillati</taxon>
        <taxon>Actinomycetota</taxon>
        <taxon>Actinomycetes</taxon>
        <taxon>Mycobacteriales</taxon>
        <taxon>Nocardiaceae</taxon>
        <taxon>Nocardia</taxon>
    </lineage>
</organism>
<accession>A0A5N0E7Y5</accession>
<protein>
    <submittedName>
        <fullName evidence="3">FAD-dependent monooxygenase</fullName>
    </submittedName>
</protein>
<gene>
    <name evidence="3" type="ORF">F3087_34230</name>
</gene>
<dbReference type="Proteomes" id="UP000323876">
    <property type="component" value="Unassembled WGS sequence"/>
</dbReference>
<dbReference type="Gene3D" id="3.50.50.60">
    <property type="entry name" value="FAD/NAD(P)-binding domain"/>
    <property type="match status" value="1"/>
</dbReference>
<sequence length="404" mass="43819">MGNQPSNGQPCVVVGAGPVGLVAALALARRGLRVLVVEAEPRDRVRPGSRAIALMFPTLQRLNRIRPGLRRQIAEAGISPTGYDAFYGGRRIFSQHNKNLTRLASSLPQRTTEQIILAECVAHGVEFRWDATVDGVDSTPDDVTVTLSSGEQITTPYVIGADGARSVVRKAIGVSMDGVTDPTPFIIVDVDEHPDGSTPLAGYFHYNNPDLGGRNVMHMPFATGMRVDLQCLPDDDVAALASSGGVREWVSTVVGPWYGEHVQWVSTYRFHQVVADSYTDTHRRVLLVGEAAHLFAPWGGRGLNSGVFDATDAADAIADASATEDLIRRRKLIERCAEDSRNWGLRNRDISSKALRVMRGSDPATKLKRAIASRLAPTVWPAGAWLANGPLQIPVPRPGTRAYY</sequence>
<dbReference type="GO" id="GO:0071949">
    <property type="term" value="F:FAD binding"/>
    <property type="evidence" value="ECO:0007669"/>
    <property type="project" value="InterPro"/>
</dbReference>
<evidence type="ECO:0000256" key="1">
    <source>
        <dbReference type="ARBA" id="ARBA00023002"/>
    </source>
</evidence>
<dbReference type="Gene3D" id="3.30.70.2450">
    <property type="match status" value="1"/>
</dbReference>
<dbReference type="AlphaFoldDB" id="A0A5N0E7Y5"/>
<dbReference type="OrthoDB" id="8670884at2"/>
<dbReference type="GO" id="GO:0019622">
    <property type="term" value="P:3-(3-hydroxy)phenylpropionate catabolic process"/>
    <property type="evidence" value="ECO:0007669"/>
    <property type="project" value="TreeGrafter"/>
</dbReference>
<reference evidence="3 4" key="1">
    <citation type="submission" date="2019-09" db="EMBL/GenBank/DDBJ databases">
        <authorList>
            <person name="Wang X."/>
        </authorList>
    </citation>
    <scope>NUCLEOTIDE SEQUENCE [LARGE SCALE GENOMIC DNA]</scope>
    <source>
        <strain evidence="3 4">CICC 11023</strain>
    </source>
</reference>
<comment type="caution">
    <text evidence="3">The sequence shown here is derived from an EMBL/GenBank/DDBJ whole genome shotgun (WGS) entry which is preliminary data.</text>
</comment>
<evidence type="ECO:0000259" key="2">
    <source>
        <dbReference type="Pfam" id="PF01494"/>
    </source>
</evidence>
<evidence type="ECO:0000313" key="4">
    <source>
        <dbReference type="Proteomes" id="UP000323876"/>
    </source>
</evidence>
<dbReference type="PRINTS" id="PR00420">
    <property type="entry name" value="RNGMNOXGNASE"/>
</dbReference>
<keyword evidence="1" id="KW-0560">Oxidoreductase</keyword>
<keyword evidence="3" id="KW-0503">Monooxygenase</keyword>
<dbReference type="GO" id="GO:0008688">
    <property type="term" value="F:3-(3-hydroxyphenyl)propionate hydroxylase activity"/>
    <property type="evidence" value="ECO:0007669"/>
    <property type="project" value="TreeGrafter"/>
</dbReference>
<dbReference type="PANTHER" id="PTHR43476:SF3">
    <property type="entry name" value="FAD-BINDING MONOOXYGENASE"/>
    <property type="match status" value="1"/>
</dbReference>
<dbReference type="RefSeq" id="WP_150406263.1">
    <property type="nucleotide sequence ID" value="NZ_VXLC01000021.1"/>
</dbReference>
<dbReference type="PANTHER" id="PTHR43476">
    <property type="entry name" value="3-(3-HYDROXY-PHENYL)PROPIONATE/3-HYDROXYCINNAMIC ACID HYDROXYLASE"/>
    <property type="match status" value="1"/>
</dbReference>
<evidence type="ECO:0000313" key="3">
    <source>
        <dbReference type="EMBL" id="KAA8884284.1"/>
    </source>
</evidence>
<dbReference type="InterPro" id="IPR002938">
    <property type="entry name" value="FAD-bd"/>
</dbReference>
<feature type="domain" description="FAD-binding" evidence="2">
    <location>
        <begin position="12"/>
        <end position="319"/>
    </location>
</feature>
<dbReference type="InterPro" id="IPR050631">
    <property type="entry name" value="PheA/TfdB_FAD_monoxygenase"/>
</dbReference>